<evidence type="ECO:0000259" key="2">
    <source>
        <dbReference type="Pfam" id="PF03914"/>
    </source>
</evidence>
<keyword evidence="4" id="KW-1185">Reference proteome</keyword>
<dbReference type="Pfam" id="PF03914">
    <property type="entry name" value="CBF"/>
    <property type="match status" value="1"/>
</dbReference>
<organism evidence="3 4">
    <name type="scientific">Encephalitozoon romaleae (strain SJ-2008)</name>
    <name type="common">Microsporidian parasite</name>
    <dbReference type="NCBI Taxonomy" id="1178016"/>
    <lineage>
        <taxon>Eukaryota</taxon>
        <taxon>Fungi</taxon>
        <taxon>Fungi incertae sedis</taxon>
        <taxon>Microsporidia</taxon>
        <taxon>Unikaryonidae</taxon>
        <taxon>Encephalitozoon</taxon>
    </lineage>
</organism>
<dbReference type="InterPro" id="IPR005612">
    <property type="entry name" value="CCAAT-binding_factor"/>
</dbReference>
<dbReference type="EMBL" id="CP003521">
    <property type="protein sequence ID" value="AFN82899.1"/>
    <property type="molecule type" value="Genomic_DNA"/>
</dbReference>
<dbReference type="RefSeq" id="XP_009264396.1">
    <property type="nucleotide sequence ID" value="XM_009266121.1"/>
</dbReference>
<sequence length="267" mass="30939">MEQAVANLGLILESRAENKSKMVMEALEGLVKSILGSSYEEIANYELDEMLTESFDKTVCEDHKRFVEMLPDLVSCMRDPRNIFPAIERYFNPECDFSIDVAKVVFVMKRDFGFEFDGFHSTLFDCITSRNIEEDIEKKLLFILMTLEDGSTPLAVAKAFIKKLCNISLQVKSSHCHKILWTILWIMRFHPMTYVMARKESFRKDLEWAVSIEMDSFQPYLFELDILGESLEGIKKIVNLIKREAVHAKSRPKLLSLTDISFPRLEI</sequence>
<dbReference type="HOGENOM" id="CLU_1042165_0_0_1"/>
<reference evidence="3 4" key="1">
    <citation type="journal article" date="2012" name="Proc. Natl. Acad. Sci. U.S.A.">
        <title>Gain and loss of multiple functionally related, horizontally transferred genes in the reduced genomes of two microsporidian parasites.</title>
        <authorList>
            <person name="Pombert J.-F."/>
            <person name="Selman M."/>
            <person name="Burki F."/>
            <person name="Bardell F.T."/>
            <person name="Farinelli L."/>
            <person name="Solter L.F."/>
            <person name="Whitman D.W."/>
            <person name="Weiss L.M."/>
            <person name="Corradi N."/>
            <person name="Keeling P.J."/>
        </authorList>
    </citation>
    <scope>NUCLEOTIDE SEQUENCE [LARGE SCALE GENOMIC DNA]</scope>
    <source>
        <strain evidence="3 4">SJ-2008</strain>
    </source>
</reference>
<evidence type="ECO:0000313" key="4">
    <source>
        <dbReference type="Proteomes" id="UP000010094"/>
    </source>
</evidence>
<dbReference type="VEuPathDB" id="MicrosporidiaDB:EROM_041330"/>
<evidence type="ECO:0000256" key="1">
    <source>
        <dbReference type="ARBA" id="ARBA00007797"/>
    </source>
</evidence>
<accession>I7AMG7</accession>
<proteinExistence type="inferred from homology"/>
<dbReference type="KEGG" id="ero:EROM_041330"/>
<gene>
    <name evidence="3" type="ordered locus">EROM_041330</name>
</gene>
<feature type="domain" description="CCAAT-binding factor" evidence="2">
    <location>
        <begin position="115"/>
        <end position="201"/>
    </location>
</feature>
<comment type="similarity">
    <text evidence="1">Belongs to the CBF/MAK21 family.</text>
</comment>
<name>I7AMG7_ENCRO</name>
<dbReference type="Proteomes" id="UP000010094">
    <property type="component" value="Chromosome IV"/>
</dbReference>
<dbReference type="GeneID" id="20521196"/>
<evidence type="ECO:0000313" key="3">
    <source>
        <dbReference type="EMBL" id="AFN82899.1"/>
    </source>
</evidence>
<dbReference type="GO" id="GO:0005634">
    <property type="term" value="C:nucleus"/>
    <property type="evidence" value="ECO:0007669"/>
    <property type="project" value="UniProtKB-ARBA"/>
</dbReference>
<dbReference type="AlphaFoldDB" id="I7AMG7"/>
<dbReference type="OrthoDB" id="2190670at2759"/>
<protein>
    <recommendedName>
        <fullName evidence="2">CCAAT-binding factor domain-containing protein</fullName>
    </recommendedName>
</protein>